<dbReference type="Gramene" id="CDP19101">
    <property type="protein sequence ID" value="CDP19101"/>
    <property type="gene ID" value="GSCOC_T00006754001"/>
</dbReference>
<dbReference type="EMBL" id="HG739430">
    <property type="protein sequence ID" value="CDP19101.1"/>
    <property type="molecule type" value="Genomic_DNA"/>
</dbReference>
<protein>
    <submittedName>
        <fullName evidence="2">DH200=94 genomic scaffold, scaffold_346</fullName>
    </submittedName>
</protein>
<dbReference type="AlphaFoldDB" id="A0A068VEE9"/>
<organism evidence="2 3">
    <name type="scientific">Coffea canephora</name>
    <name type="common">Robusta coffee</name>
    <dbReference type="NCBI Taxonomy" id="49390"/>
    <lineage>
        <taxon>Eukaryota</taxon>
        <taxon>Viridiplantae</taxon>
        <taxon>Streptophyta</taxon>
        <taxon>Embryophyta</taxon>
        <taxon>Tracheophyta</taxon>
        <taxon>Spermatophyta</taxon>
        <taxon>Magnoliopsida</taxon>
        <taxon>eudicotyledons</taxon>
        <taxon>Gunneridae</taxon>
        <taxon>Pentapetalae</taxon>
        <taxon>asterids</taxon>
        <taxon>lamiids</taxon>
        <taxon>Gentianales</taxon>
        <taxon>Rubiaceae</taxon>
        <taxon>Ixoroideae</taxon>
        <taxon>Gardenieae complex</taxon>
        <taxon>Bertiereae - Coffeeae clade</taxon>
        <taxon>Coffeeae</taxon>
        <taxon>Coffea</taxon>
    </lineage>
</organism>
<keyword evidence="1" id="KW-1133">Transmembrane helix</keyword>
<dbReference type="InParanoid" id="A0A068VEE9"/>
<keyword evidence="3" id="KW-1185">Reference proteome</keyword>
<sequence length="65" mass="7239">MIRVVYGLRVVFSSHGTLFCRLIFLAAILYKAFSGPFSSCQRSLVAARVRSTSLRGGKRIIDAHH</sequence>
<keyword evidence="1" id="KW-0472">Membrane</keyword>
<evidence type="ECO:0000313" key="2">
    <source>
        <dbReference type="EMBL" id="CDP19101.1"/>
    </source>
</evidence>
<feature type="transmembrane region" description="Helical" evidence="1">
    <location>
        <begin position="12"/>
        <end position="33"/>
    </location>
</feature>
<reference evidence="3" key="1">
    <citation type="journal article" date="2014" name="Science">
        <title>The coffee genome provides insight into the convergent evolution of caffeine biosynthesis.</title>
        <authorList>
            <person name="Denoeud F."/>
            <person name="Carretero-Paulet L."/>
            <person name="Dereeper A."/>
            <person name="Droc G."/>
            <person name="Guyot R."/>
            <person name="Pietrella M."/>
            <person name="Zheng C."/>
            <person name="Alberti A."/>
            <person name="Anthony F."/>
            <person name="Aprea G."/>
            <person name="Aury J.M."/>
            <person name="Bento P."/>
            <person name="Bernard M."/>
            <person name="Bocs S."/>
            <person name="Campa C."/>
            <person name="Cenci A."/>
            <person name="Combes M.C."/>
            <person name="Crouzillat D."/>
            <person name="Da Silva C."/>
            <person name="Daddiego L."/>
            <person name="De Bellis F."/>
            <person name="Dussert S."/>
            <person name="Garsmeur O."/>
            <person name="Gayraud T."/>
            <person name="Guignon V."/>
            <person name="Jahn K."/>
            <person name="Jamilloux V."/>
            <person name="Joet T."/>
            <person name="Labadie K."/>
            <person name="Lan T."/>
            <person name="Leclercq J."/>
            <person name="Lepelley M."/>
            <person name="Leroy T."/>
            <person name="Li L.T."/>
            <person name="Librado P."/>
            <person name="Lopez L."/>
            <person name="Munoz A."/>
            <person name="Noel B."/>
            <person name="Pallavicini A."/>
            <person name="Perrotta G."/>
            <person name="Poncet V."/>
            <person name="Pot D."/>
            <person name="Priyono X."/>
            <person name="Rigoreau M."/>
            <person name="Rouard M."/>
            <person name="Rozas J."/>
            <person name="Tranchant-Dubreuil C."/>
            <person name="VanBuren R."/>
            <person name="Zhang Q."/>
            <person name="Andrade A.C."/>
            <person name="Argout X."/>
            <person name="Bertrand B."/>
            <person name="de Kochko A."/>
            <person name="Graziosi G."/>
            <person name="Henry R.J."/>
            <person name="Jayarama X."/>
            <person name="Ming R."/>
            <person name="Nagai C."/>
            <person name="Rounsley S."/>
            <person name="Sankoff D."/>
            <person name="Giuliano G."/>
            <person name="Albert V.A."/>
            <person name="Wincker P."/>
            <person name="Lashermes P."/>
        </authorList>
    </citation>
    <scope>NUCLEOTIDE SEQUENCE [LARGE SCALE GENOMIC DNA]</scope>
    <source>
        <strain evidence="3">cv. DH200-94</strain>
    </source>
</reference>
<keyword evidence="1" id="KW-0812">Transmembrane</keyword>
<accession>A0A068VEE9</accession>
<gene>
    <name evidence="2" type="ORF">GSCOC_T00006754001</name>
</gene>
<evidence type="ECO:0000256" key="1">
    <source>
        <dbReference type="SAM" id="Phobius"/>
    </source>
</evidence>
<dbReference type="Proteomes" id="UP000295252">
    <property type="component" value="Unassembled WGS sequence"/>
</dbReference>
<evidence type="ECO:0000313" key="3">
    <source>
        <dbReference type="Proteomes" id="UP000295252"/>
    </source>
</evidence>
<proteinExistence type="predicted"/>
<name>A0A068VEE9_COFCA</name>